<keyword evidence="10" id="KW-0966">Cell projection</keyword>
<evidence type="ECO:0000256" key="10">
    <source>
        <dbReference type="ARBA" id="ARBA00023273"/>
    </source>
</evidence>
<dbReference type="GO" id="GO:0032880">
    <property type="term" value="P:regulation of protein localization"/>
    <property type="evidence" value="ECO:0007669"/>
    <property type="project" value="TreeGrafter"/>
</dbReference>
<dbReference type="PANTHER" id="PTHR14605:SF1">
    <property type="entry name" value="TRANSMEMBRANE PROTEIN 231"/>
    <property type="match status" value="1"/>
</dbReference>
<dbReference type="Pfam" id="PF10149">
    <property type="entry name" value="TM231"/>
    <property type="match status" value="1"/>
</dbReference>
<keyword evidence="6 12" id="KW-1133">Transmembrane helix</keyword>
<evidence type="ECO:0000256" key="11">
    <source>
        <dbReference type="ARBA" id="ARBA00024803"/>
    </source>
</evidence>
<name>A0A9W7FWY7_9STRA</name>
<proteinExistence type="inferred from homology"/>
<dbReference type="OrthoDB" id="426438at2759"/>
<evidence type="ECO:0000256" key="8">
    <source>
        <dbReference type="ARBA" id="ARBA00023136"/>
    </source>
</evidence>
<dbReference type="Proteomes" id="UP001165082">
    <property type="component" value="Unassembled WGS sequence"/>
</dbReference>
<sequence length="320" mass="36240">MGSVELFQEPIRRRYYAPYNSCSYVFFIITVWVLVALPFFLSYSENFWLKTNTYREQVSNKYEYKIIIEGSGSSASDSFFYSSVPDLNRLHGDAFRPVSVKTREVDANLDSLADTFEITASIPIPASSEVRKLDCLVFFRSQLQSSAKIVMESVVHISHDSGVPGKELVTSGDLVFHQNNPLFVKGGYTTMYEDTELVDAANIASAKDGDIKTILEKSTGRNYTLSYEPQFSYWGAKVDNLAGTFTLNAKLNIPTQDILYTPRPMEVLKDAWVKYLSMFVVVGFFLEKLCSFVYFHQLVETKMLVETVGSTTGVPHFKKF</sequence>
<keyword evidence="14" id="KW-1185">Reference proteome</keyword>
<comment type="caution">
    <text evidence="13">The sequence shown here is derived from an EMBL/GenBank/DDBJ whole genome shotgun (WGS) entry which is preliminary data.</text>
</comment>
<accession>A0A9W7FWY7</accession>
<evidence type="ECO:0000313" key="13">
    <source>
        <dbReference type="EMBL" id="GMI20681.1"/>
    </source>
</evidence>
<evidence type="ECO:0000256" key="6">
    <source>
        <dbReference type="ARBA" id="ARBA00022989"/>
    </source>
</evidence>
<comment type="subcellular location">
    <subcellularLocation>
        <location evidence="1">Cell projection</location>
        <location evidence="1">Cilium membrane</location>
        <topology evidence="1">Multi-pass membrane protein</topology>
    </subcellularLocation>
</comment>
<evidence type="ECO:0000256" key="2">
    <source>
        <dbReference type="ARBA" id="ARBA00009082"/>
    </source>
</evidence>
<organism evidence="13 14">
    <name type="scientific">Triparma retinervis</name>
    <dbReference type="NCBI Taxonomy" id="2557542"/>
    <lineage>
        <taxon>Eukaryota</taxon>
        <taxon>Sar</taxon>
        <taxon>Stramenopiles</taxon>
        <taxon>Ochrophyta</taxon>
        <taxon>Bolidophyceae</taxon>
        <taxon>Parmales</taxon>
        <taxon>Triparmaceae</taxon>
        <taxon>Triparma</taxon>
    </lineage>
</organism>
<dbReference type="PANTHER" id="PTHR14605">
    <property type="entry name" value="CHST5 PROTEIN"/>
    <property type="match status" value="1"/>
</dbReference>
<dbReference type="EMBL" id="BRXZ01008063">
    <property type="protein sequence ID" value="GMI20681.1"/>
    <property type="molecule type" value="Genomic_DNA"/>
</dbReference>
<keyword evidence="7" id="KW-0969">Cilium</keyword>
<dbReference type="AlphaFoldDB" id="A0A9W7FWY7"/>
<protein>
    <recommendedName>
        <fullName evidence="3">Transmembrane protein 231</fullName>
    </recommendedName>
</protein>
<comment type="similarity">
    <text evidence="2">Belongs to the TMEM231 family.</text>
</comment>
<keyword evidence="5 12" id="KW-0812">Transmembrane</keyword>
<evidence type="ECO:0000256" key="4">
    <source>
        <dbReference type="ARBA" id="ARBA00022475"/>
    </source>
</evidence>
<comment type="function">
    <text evidence="11">Transmembrane component of the tectonic-like complex, a complex localized at the transition zone of primary cilia and acting as a barrier that prevents diffusion of transmembrane proteins between the cilia and plasma membranes. Required for ciliogenesis and sonic hedgehog/SHH signaling.</text>
</comment>
<evidence type="ECO:0000256" key="7">
    <source>
        <dbReference type="ARBA" id="ARBA00023069"/>
    </source>
</evidence>
<keyword evidence="9" id="KW-0325">Glycoprotein</keyword>
<evidence type="ECO:0000256" key="1">
    <source>
        <dbReference type="ARBA" id="ARBA00004272"/>
    </source>
</evidence>
<keyword evidence="8 12" id="KW-0472">Membrane</keyword>
<dbReference type="GO" id="GO:0060170">
    <property type="term" value="C:ciliary membrane"/>
    <property type="evidence" value="ECO:0007669"/>
    <property type="project" value="UniProtKB-SubCell"/>
</dbReference>
<keyword evidence="4" id="KW-1003">Cell membrane</keyword>
<dbReference type="GO" id="GO:0035869">
    <property type="term" value="C:ciliary transition zone"/>
    <property type="evidence" value="ECO:0007669"/>
    <property type="project" value="TreeGrafter"/>
</dbReference>
<dbReference type="GO" id="GO:0060271">
    <property type="term" value="P:cilium assembly"/>
    <property type="evidence" value="ECO:0007669"/>
    <property type="project" value="TreeGrafter"/>
</dbReference>
<reference evidence="13" key="1">
    <citation type="submission" date="2022-07" db="EMBL/GenBank/DDBJ databases">
        <title>Genome analysis of Parmales, a sister group of diatoms, reveals the evolutionary specialization of diatoms from phago-mixotrophs to photoautotrophs.</title>
        <authorList>
            <person name="Ban H."/>
            <person name="Sato S."/>
            <person name="Yoshikawa S."/>
            <person name="Kazumasa Y."/>
            <person name="Nakamura Y."/>
            <person name="Ichinomiya M."/>
            <person name="Saitoh K."/>
            <person name="Sato N."/>
            <person name="Blanc-Mathieu R."/>
            <person name="Endo H."/>
            <person name="Kuwata A."/>
            <person name="Ogata H."/>
        </authorList>
    </citation>
    <scope>NUCLEOTIDE SEQUENCE</scope>
</reference>
<dbReference type="InterPro" id="IPR019306">
    <property type="entry name" value="TMEM231"/>
</dbReference>
<evidence type="ECO:0000256" key="5">
    <source>
        <dbReference type="ARBA" id="ARBA00022692"/>
    </source>
</evidence>
<evidence type="ECO:0000313" key="14">
    <source>
        <dbReference type="Proteomes" id="UP001165082"/>
    </source>
</evidence>
<gene>
    <name evidence="13" type="ORF">TrRE_jg760</name>
</gene>
<evidence type="ECO:0000256" key="12">
    <source>
        <dbReference type="SAM" id="Phobius"/>
    </source>
</evidence>
<evidence type="ECO:0000256" key="3">
    <source>
        <dbReference type="ARBA" id="ARBA00015087"/>
    </source>
</evidence>
<feature type="transmembrane region" description="Helical" evidence="12">
    <location>
        <begin position="21"/>
        <end position="41"/>
    </location>
</feature>
<evidence type="ECO:0000256" key="9">
    <source>
        <dbReference type="ARBA" id="ARBA00023180"/>
    </source>
</evidence>